<accession>A0ABN1J811</accession>
<dbReference type="EMBL" id="BAAACG010000001">
    <property type="protein sequence ID" value="GAA0731715.1"/>
    <property type="molecule type" value="Genomic_DNA"/>
</dbReference>
<dbReference type="Gene3D" id="3.40.930.10">
    <property type="entry name" value="Mannitol-specific EII, Chain A"/>
    <property type="match status" value="1"/>
</dbReference>
<keyword evidence="2" id="KW-0762">Sugar transport</keyword>
<dbReference type="InterPro" id="IPR051541">
    <property type="entry name" value="PTS_SugarTrans_NitroReg"/>
</dbReference>
<reference evidence="2 3" key="1">
    <citation type="journal article" date="2019" name="Int. J. Syst. Evol. Microbiol.">
        <title>The Global Catalogue of Microorganisms (GCM) 10K type strain sequencing project: providing services to taxonomists for standard genome sequencing and annotation.</title>
        <authorList>
            <consortium name="The Broad Institute Genomics Platform"/>
            <consortium name="The Broad Institute Genome Sequencing Center for Infectious Disease"/>
            <person name="Wu L."/>
            <person name="Ma J."/>
        </authorList>
    </citation>
    <scope>NUCLEOTIDE SEQUENCE [LARGE SCALE GENOMIC DNA]</scope>
    <source>
        <strain evidence="2 3">JCM 1407</strain>
    </source>
</reference>
<dbReference type="Pfam" id="PF00359">
    <property type="entry name" value="PTS_EIIA_2"/>
    <property type="match status" value="1"/>
</dbReference>
<evidence type="ECO:0000313" key="3">
    <source>
        <dbReference type="Proteomes" id="UP001501510"/>
    </source>
</evidence>
<dbReference type="PROSITE" id="PS51094">
    <property type="entry name" value="PTS_EIIA_TYPE_2"/>
    <property type="match status" value="1"/>
</dbReference>
<dbReference type="CDD" id="cd00211">
    <property type="entry name" value="PTS_IIA_fru"/>
    <property type="match status" value="1"/>
</dbReference>
<gene>
    <name evidence="2" type="ORF">GCM10008906_00500</name>
</gene>
<protein>
    <submittedName>
        <fullName evidence="2">PTS sugar transporter subunit IIA</fullName>
    </submittedName>
</protein>
<organism evidence="2 3">
    <name type="scientific">Clostridium oceanicum</name>
    <dbReference type="NCBI Taxonomy" id="1543"/>
    <lineage>
        <taxon>Bacteria</taxon>
        <taxon>Bacillati</taxon>
        <taxon>Bacillota</taxon>
        <taxon>Clostridia</taxon>
        <taxon>Eubacteriales</taxon>
        <taxon>Clostridiaceae</taxon>
        <taxon>Clostridium</taxon>
    </lineage>
</organism>
<feature type="domain" description="PTS EIIA type-2" evidence="1">
    <location>
        <begin position="5"/>
        <end position="153"/>
    </location>
</feature>
<dbReference type="PANTHER" id="PTHR47738:SF3">
    <property type="entry name" value="PHOSPHOTRANSFERASE SYSTEM MANNITOL_FRUCTOSE-SPECIFIC IIA DOMAIN CONTAINING PROTEIN"/>
    <property type="match status" value="1"/>
</dbReference>
<sequence>MEDEFVIDSKVVNIKLDVNTSDEAIKTIALSLKDAEYVKESYIKAVLEREKIYPTGLPIEQFGVAIPHTDIEHVNKPMIALATLKNPVDFYVMGGCNNEKVPIKIIFMLAMTNSKSQITLLTKLMSLIQDKYILEHIYNSHDKNDLLNIVGDKLQIK</sequence>
<dbReference type="Proteomes" id="UP001501510">
    <property type="component" value="Unassembled WGS sequence"/>
</dbReference>
<dbReference type="PANTHER" id="PTHR47738">
    <property type="entry name" value="PTS SYSTEM FRUCTOSE-LIKE EIIA COMPONENT-RELATED"/>
    <property type="match status" value="1"/>
</dbReference>
<evidence type="ECO:0000313" key="2">
    <source>
        <dbReference type="EMBL" id="GAA0731715.1"/>
    </source>
</evidence>
<keyword evidence="3" id="KW-1185">Reference proteome</keyword>
<name>A0ABN1J811_9CLOT</name>
<dbReference type="RefSeq" id="WP_343757643.1">
    <property type="nucleotide sequence ID" value="NZ_BAAACG010000001.1"/>
</dbReference>
<dbReference type="InterPro" id="IPR016152">
    <property type="entry name" value="PTrfase/Anion_transptr"/>
</dbReference>
<proteinExistence type="predicted"/>
<evidence type="ECO:0000259" key="1">
    <source>
        <dbReference type="PROSITE" id="PS51094"/>
    </source>
</evidence>
<dbReference type="InterPro" id="IPR002178">
    <property type="entry name" value="PTS_EIIA_type-2_dom"/>
</dbReference>
<dbReference type="SUPFAM" id="SSF55804">
    <property type="entry name" value="Phoshotransferase/anion transport protein"/>
    <property type="match status" value="1"/>
</dbReference>
<keyword evidence="2" id="KW-0813">Transport</keyword>
<comment type="caution">
    <text evidence="2">The sequence shown here is derived from an EMBL/GenBank/DDBJ whole genome shotgun (WGS) entry which is preliminary data.</text>
</comment>